<evidence type="ECO:0000256" key="9">
    <source>
        <dbReference type="ARBA" id="ARBA00034075"/>
    </source>
</evidence>
<keyword evidence="3" id="KW-0624">Polysaccharide degradation</keyword>
<dbReference type="EMBL" id="JAEVFJ010000017">
    <property type="protein sequence ID" value="KAH8099929.1"/>
    <property type="molecule type" value="Genomic_DNA"/>
</dbReference>
<evidence type="ECO:0000256" key="8">
    <source>
        <dbReference type="ARBA" id="ARBA00023157"/>
    </source>
</evidence>
<keyword evidence="8" id="KW-1015">Disulfide bond</keyword>
<evidence type="ECO:0000313" key="12">
    <source>
        <dbReference type="Proteomes" id="UP000813824"/>
    </source>
</evidence>
<dbReference type="AlphaFoldDB" id="A0A8K0UNI1"/>
<evidence type="ECO:0000256" key="3">
    <source>
        <dbReference type="ARBA" id="ARBA00022651"/>
    </source>
</evidence>
<evidence type="ECO:0000313" key="11">
    <source>
        <dbReference type="EMBL" id="KAH8099929.1"/>
    </source>
</evidence>
<dbReference type="GO" id="GO:0030600">
    <property type="term" value="F:feruloyl esterase activity"/>
    <property type="evidence" value="ECO:0007669"/>
    <property type="project" value="UniProtKB-EC"/>
</dbReference>
<dbReference type="Proteomes" id="UP000813824">
    <property type="component" value="Unassembled WGS sequence"/>
</dbReference>
<gene>
    <name evidence="11" type="ORF">BXZ70DRAFT_894122</name>
</gene>
<organism evidence="11 12">
    <name type="scientific">Cristinia sonorae</name>
    <dbReference type="NCBI Taxonomy" id="1940300"/>
    <lineage>
        <taxon>Eukaryota</taxon>
        <taxon>Fungi</taxon>
        <taxon>Dikarya</taxon>
        <taxon>Basidiomycota</taxon>
        <taxon>Agaricomycotina</taxon>
        <taxon>Agaricomycetes</taxon>
        <taxon>Agaricomycetidae</taxon>
        <taxon>Agaricales</taxon>
        <taxon>Pleurotineae</taxon>
        <taxon>Stephanosporaceae</taxon>
        <taxon>Cristinia</taxon>
    </lineage>
</organism>
<comment type="catalytic activity">
    <reaction evidence="9">
        <text>feruloyl-polysaccharide + H2O = ferulate + polysaccharide.</text>
        <dbReference type="EC" id="3.1.1.73"/>
    </reaction>
</comment>
<dbReference type="GO" id="GO:0045493">
    <property type="term" value="P:xylan catabolic process"/>
    <property type="evidence" value="ECO:0007669"/>
    <property type="project" value="UniProtKB-KW"/>
</dbReference>
<sequence length="545" mass="59327">MAALLRLLQTAILFSSILPVALSKVQPNNCRPSTFKFDSSIVDAVVSEATFFNKNARVKFTNLFSSIDVNDLPAFCRVAITITTNATAGSTAHADVWLPQPDVWNGRFLAFGNGGFGGGVDVADLGFVVIPQNFAGMSTDTGHSSNAGDGSWAAHNDNAIVDWAWRAMRLSTLAAKEVVRQYYGKPQKKSYYLGCSTGGRQGLKEVQRFPTDYDGVVVGSPANWMSHLQAWSVHISQDVMPVTSARFIPPNLWFNVIHPEVLKQCDHLDGLKDGIVSQPLACNFRPATLACRPGQNATTCLNLDQIIAVKKIFSTYFETDQTYIFGGYFPGGEMVFPTGLVGASPFPIPVDYYKFMVLNDTSFTQDKLNFSIIQLSDEIDPGTQNAINPDLTSFAGPGHNGKILQYVGWADQLISPGNSLHYFETVHAFTQMHTKMDVNDFYRLFTVPGMAHWYGGFGANAFGGSGQAASGMPPASLDASHNILAAMVRWVENGVAPQSKSITATSWKNNNSTQGVAFTRPLCQYPENLVFKGGNPNDARSFDCV</sequence>
<evidence type="ECO:0000256" key="6">
    <source>
        <dbReference type="ARBA" id="ARBA00022801"/>
    </source>
</evidence>
<comment type="caution">
    <text evidence="11">The sequence shown here is derived from an EMBL/GenBank/DDBJ whole genome shotgun (WGS) entry which is preliminary data.</text>
</comment>
<protein>
    <recommendedName>
        <fullName evidence="10">Carboxylic ester hydrolase</fullName>
        <ecNumber evidence="10">3.1.1.-</ecNumber>
    </recommendedName>
</protein>
<evidence type="ECO:0000256" key="7">
    <source>
        <dbReference type="ARBA" id="ARBA00022837"/>
    </source>
</evidence>
<evidence type="ECO:0000256" key="10">
    <source>
        <dbReference type="RuleBase" id="RU361238"/>
    </source>
</evidence>
<keyword evidence="3" id="KW-0858">Xylan degradation</keyword>
<feature type="chain" id="PRO_5035489523" description="Carboxylic ester hydrolase" evidence="10">
    <location>
        <begin position="24"/>
        <end position="545"/>
    </location>
</feature>
<evidence type="ECO:0000256" key="4">
    <source>
        <dbReference type="ARBA" id="ARBA00022723"/>
    </source>
</evidence>
<dbReference type="SUPFAM" id="SSF53474">
    <property type="entry name" value="alpha/beta-Hydrolases"/>
    <property type="match status" value="1"/>
</dbReference>
<dbReference type="PANTHER" id="PTHR33938">
    <property type="entry name" value="FERULOYL ESTERASE B-RELATED"/>
    <property type="match status" value="1"/>
</dbReference>
<keyword evidence="2" id="KW-0719">Serine esterase</keyword>
<keyword evidence="4" id="KW-0479">Metal-binding</keyword>
<keyword evidence="5 10" id="KW-0732">Signal</keyword>
<evidence type="ECO:0000256" key="5">
    <source>
        <dbReference type="ARBA" id="ARBA00022729"/>
    </source>
</evidence>
<dbReference type="InterPro" id="IPR029058">
    <property type="entry name" value="AB_hydrolase_fold"/>
</dbReference>
<keyword evidence="7" id="KW-0106">Calcium</keyword>
<evidence type="ECO:0000256" key="2">
    <source>
        <dbReference type="ARBA" id="ARBA00022487"/>
    </source>
</evidence>
<proteinExistence type="inferred from homology"/>
<dbReference type="Pfam" id="PF07519">
    <property type="entry name" value="Tannase"/>
    <property type="match status" value="2"/>
</dbReference>
<dbReference type="OrthoDB" id="3039123at2759"/>
<comment type="similarity">
    <text evidence="1 10">Belongs to the tannase family.</text>
</comment>
<accession>A0A8K0UNI1</accession>
<keyword evidence="3" id="KW-0119">Carbohydrate metabolism</keyword>
<dbReference type="PANTHER" id="PTHR33938:SF15">
    <property type="entry name" value="FERULOYL ESTERASE B-RELATED"/>
    <property type="match status" value="1"/>
</dbReference>
<reference evidence="11" key="1">
    <citation type="journal article" date="2021" name="New Phytol.">
        <title>Evolutionary innovations through gain and loss of genes in the ectomycorrhizal Boletales.</title>
        <authorList>
            <person name="Wu G."/>
            <person name="Miyauchi S."/>
            <person name="Morin E."/>
            <person name="Kuo A."/>
            <person name="Drula E."/>
            <person name="Varga T."/>
            <person name="Kohler A."/>
            <person name="Feng B."/>
            <person name="Cao Y."/>
            <person name="Lipzen A."/>
            <person name="Daum C."/>
            <person name="Hundley H."/>
            <person name="Pangilinan J."/>
            <person name="Johnson J."/>
            <person name="Barry K."/>
            <person name="LaButti K."/>
            <person name="Ng V."/>
            <person name="Ahrendt S."/>
            <person name="Min B."/>
            <person name="Choi I.G."/>
            <person name="Park H."/>
            <person name="Plett J.M."/>
            <person name="Magnuson J."/>
            <person name="Spatafora J.W."/>
            <person name="Nagy L.G."/>
            <person name="Henrissat B."/>
            <person name="Grigoriev I.V."/>
            <person name="Yang Z.L."/>
            <person name="Xu J."/>
            <person name="Martin F.M."/>
        </authorList>
    </citation>
    <scope>NUCLEOTIDE SEQUENCE</scope>
    <source>
        <strain evidence="11">KKN 215</strain>
    </source>
</reference>
<evidence type="ECO:0000256" key="1">
    <source>
        <dbReference type="ARBA" id="ARBA00006249"/>
    </source>
</evidence>
<name>A0A8K0UNI1_9AGAR</name>
<keyword evidence="6 10" id="KW-0378">Hydrolase</keyword>
<dbReference type="InterPro" id="IPR011118">
    <property type="entry name" value="Tannase/feruloyl_esterase"/>
</dbReference>
<dbReference type="EC" id="3.1.1.-" evidence="10"/>
<keyword evidence="12" id="KW-1185">Reference proteome</keyword>
<dbReference type="GO" id="GO:0046872">
    <property type="term" value="F:metal ion binding"/>
    <property type="evidence" value="ECO:0007669"/>
    <property type="project" value="UniProtKB-KW"/>
</dbReference>
<feature type="signal peptide" evidence="10">
    <location>
        <begin position="1"/>
        <end position="23"/>
    </location>
</feature>